<sequence>MKTRPLAALLCLLALAACGRVHGVLTPTGAQAPGTSRVDMLVATTRSDLGAAPGEMFTGERGEGLSFADIAISIPPDSARQIGDVQFPQSLPADPLRDFVTLKADRLSKGAALAQLNGRLAHTPRRQVLVFVHGFNNRFEDAVYRFAQIIHDSNTDALPVLFTWPSRGKLLQYGYDHESASFSRDALERVLQALAQDPSVGEISVLAHSMGNWVTIEALRQMAIRDRGLPAKINTVMLAAPDVDFDVFQRQIAEIGSAAASRFYIFVARDDGALAVSRRVWGDMPRLGAINPEASPYNELLEQDKIRWIDLTGVSSDDPLRHGTFASAPGVVRAIGVRLAGGQSLAEAPGIGARVGQAATGAVGAVGAAAGAAVAAPFVLADPESRDNFGDNLGRAGAGLGDALGAGALTGR</sequence>
<feature type="signal peptide" evidence="1">
    <location>
        <begin position="1"/>
        <end position="23"/>
    </location>
</feature>
<name>A0A1W6MR45_9HYPH</name>
<gene>
    <name evidence="2" type="ORF">B1812_01775</name>
</gene>
<dbReference type="STRING" id="655015.B1812_01775"/>
<dbReference type="PIRSF" id="PIRSF033909">
    <property type="entry name" value="UCP033909"/>
    <property type="match status" value="1"/>
</dbReference>
<dbReference type="EMBL" id="CP019948">
    <property type="protein sequence ID" value="ARN80016.1"/>
    <property type="molecule type" value="Genomic_DNA"/>
</dbReference>
<dbReference type="Pfam" id="PF05990">
    <property type="entry name" value="DUF900"/>
    <property type="match status" value="1"/>
</dbReference>
<feature type="chain" id="PRO_5012348428" evidence="1">
    <location>
        <begin position="24"/>
        <end position="412"/>
    </location>
</feature>
<accession>A0A1W6MR45</accession>
<dbReference type="KEGG" id="mbry:B1812_01775"/>
<dbReference type="RefSeq" id="WP_085770072.1">
    <property type="nucleotide sequence ID" value="NZ_AP027149.1"/>
</dbReference>
<dbReference type="PROSITE" id="PS51257">
    <property type="entry name" value="PROKAR_LIPOPROTEIN"/>
    <property type="match status" value="1"/>
</dbReference>
<evidence type="ECO:0000313" key="2">
    <source>
        <dbReference type="EMBL" id="ARN80016.1"/>
    </source>
</evidence>
<dbReference type="AlphaFoldDB" id="A0A1W6MR45"/>
<dbReference type="InterPro" id="IPR029058">
    <property type="entry name" value="AB_hydrolase_fold"/>
</dbReference>
<keyword evidence="3" id="KW-1185">Reference proteome</keyword>
<dbReference type="InterPro" id="IPR010297">
    <property type="entry name" value="DUF900_hydrolase"/>
</dbReference>
<dbReference type="OrthoDB" id="9797755at2"/>
<evidence type="ECO:0000313" key="3">
    <source>
        <dbReference type="Proteomes" id="UP000193978"/>
    </source>
</evidence>
<dbReference type="SUPFAM" id="SSF53474">
    <property type="entry name" value="alpha/beta-Hydrolases"/>
    <property type="match status" value="1"/>
</dbReference>
<organism evidence="2 3">
    <name type="scientific">Methylocystis bryophila</name>
    <dbReference type="NCBI Taxonomy" id="655015"/>
    <lineage>
        <taxon>Bacteria</taxon>
        <taxon>Pseudomonadati</taxon>
        <taxon>Pseudomonadota</taxon>
        <taxon>Alphaproteobacteria</taxon>
        <taxon>Hyphomicrobiales</taxon>
        <taxon>Methylocystaceae</taxon>
        <taxon>Methylocystis</taxon>
    </lineage>
</organism>
<reference evidence="2 3" key="1">
    <citation type="submission" date="2017-02" db="EMBL/GenBank/DDBJ databases">
        <authorList>
            <person name="Peterson S.W."/>
        </authorList>
    </citation>
    <scope>NUCLEOTIDE SEQUENCE [LARGE SCALE GENOMIC DNA]</scope>
    <source>
        <strain evidence="2 3">S285</strain>
    </source>
</reference>
<dbReference type="PANTHER" id="PTHR36513">
    <property type="entry name" value="ABC TRANSMEMBRANE TYPE-1 DOMAIN-CONTAINING PROTEIN"/>
    <property type="match status" value="1"/>
</dbReference>
<dbReference type="Gene3D" id="3.40.50.1820">
    <property type="entry name" value="alpha/beta hydrolase"/>
    <property type="match status" value="1"/>
</dbReference>
<dbReference type="Proteomes" id="UP000193978">
    <property type="component" value="Chromosome"/>
</dbReference>
<protein>
    <submittedName>
        <fullName evidence="2">Esterase</fullName>
    </submittedName>
</protein>
<evidence type="ECO:0000256" key="1">
    <source>
        <dbReference type="SAM" id="SignalP"/>
    </source>
</evidence>
<proteinExistence type="predicted"/>
<dbReference type="InterPro" id="IPR014586">
    <property type="entry name" value="UCP033909"/>
</dbReference>
<keyword evidence="1" id="KW-0732">Signal</keyword>
<dbReference type="PANTHER" id="PTHR36513:SF1">
    <property type="entry name" value="TRANSMEMBRANE PROTEIN"/>
    <property type="match status" value="1"/>
</dbReference>